<evidence type="ECO:0000256" key="6">
    <source>
        <dbReference type="ARBA" id="ARBA00022777"/>
    </source>
</evidence>
<evidence type="ECO:0000256" key="9">
    <source>
        <dbReference type="ARBA" id="ARBA00048679"/>
    </source>
</evidence>
<dbReference type="PROSITE" id="PS50011">
    <property type="entry name" value="PROTEIN_KINASE_DOM"/>
    <property type="match status" value="1"/>
</dbReference>
<feature type="domain" description="Protein kinase" evidence="11">
    <location>
        <begin position="89"/>
        <end position="389"/>
    </location>
</feature>
<comment type="catalytic activity">
    <reaction evidence="8">
        <text>L-threonyl-[protein] + ATP = O-phospho-L-threonyl-[protein] + ADP + H(+)</text>
        <dbReference type="Rhea" id="RHEA:46608"/>
        <dbReference type="Rhea" id="RHEA-COMP:11060"/>
        <dbReference type="Rhea" id="RHEA-COMP:11605"/>
        <dbReference type="ChEBI" id="CHEBI:15378"/>
        <dbReference type="ChEBI" id="CHEBI:30013"/>
        <dbReference type="ChEBI" id="CHEBI:30616"/>
        <dbReference type="ChEBI" id="CHEBI:61977"/>
        <dbReference type="ChEBI" id="CHEBI:456216"/>
        <dbReference type="EC" id="2.7.11.1"/>
    </reaction>
</comment>
<gene>
    <name evidence="12" type="ordered locus">AALP_Aa4g026000</name>
</gene>
<dbReference type="GO" id="GO:0009926">
    <property type="term" value="P:auxin polar transport"/>
    <property type="evidence" value="ECO:0007669"/>
    <property type="project" value="EnsemblPlants"/>
</dbReference>
<dbReference type="GO" id="GO:0004674">
    <property type="term" value="F:protein serine/threonine kinase activity"/>
    <property type="evidence" value="ECO:0007669"/>
    <property type="project" value="UniProtKB-KW"/>
</dbReference>
<dbReference type="InterPro" id="IPR008271">
    <property type="entry name" value="Ser/Thr_kinase_AS"/>
</dbReference>
<organism evidence="12 13">
    <name type="scientific">Arabis alpina</name>
    <name type="common">Alpine rock-cress</name>
    <dbReference type="NCBI Taxonomy" id="50452"/>
    <lineage>
        <taxon>Eukaryota</taxon>
        <taxon>Viridiplantae</taxon>
        <taxon>Streptophyta</taxon>
        <taxon>Embryophyta</taxon>
        <taxon>Tracheophyta</taxon>
        <taxon>Spermatophyta</taxon>
        <taxon>Magnoliopsida</taxon>
        <taxon>eudicotyledons</taxon>
        <taxon>Gunneridae</taxon>
        <taxon>Pentapetalae</taxon>
        <taxon>rosids</taxon>
        <taxon>malvids</taxon>
        <taxon>Brassicales</taxon>
        <taxon>Brassicaceae</taxon>
        <taxon>Arabideae</taxon>
        <taxon>Arabis</taxon>
    </lineage>
</organism>
<dbReference type="eggNOG" id="KOG0610">
    <property type="taxonomic scope" value="Eukaryota"/>
</dbReference>
<keyword evidence="3" id="KW-0723">Serine/threonine-protein kinase</keyword>
<dbReference type="PANTHER" id="PTHR45637">
    <property type="entry name" value="FLIPPASE KINASE 1-RELATED"/>
    <property type="match status" value="1"/>
</dbReference>
<keyword evidence="4" id="KW-0808">Transferase</keyword>
<comment type="similarity">
    <text evidence="1">Belongs to the protein kinase superfamily. AGC Ser/Thr protein kinase family.</text>
</comment>
<dbReference type="Gene3D" id="1.10.510.10">
    <property type="entry name" value="Transferase(Phosphotransferase) domain 1"/>
    <property type="match status" value="2"/>
</dbReference>
<name>A0A087H0Q1_ARAAL</name>
<evidence type="ECO:0000256" key="5">
    <source>
        <dbReference type="ARBA" id="ARBA00022741"/>
    </source>
</evidence>
<dbReference type="FunFam" id="1.10.510.10:FF:000294">
    <property type="entry name" value="Serine/threonine-protein kinase OXI1"/>
    <property type="match status" value="1"/>
</dbReference>
<evidence type="ECO:0000256" key="3">
    <source>
        <dbReference type="ARBA" id="ARBA00022527"/>
    </source>
</evidence>
<protein>
    <recommendedName>
        <fullName evidence="2">non-specific serine/threonine protein kinase</fullName>
        <ecNumber evidence="2">2.7.11.1</ecNumber>
    </recommendedName>
</protein>
<accession>A0A087H0Q1</accession>
<dbReference type="OrthoDB" id="432483at2759"/>
<dbReference type="Gramene" id="KFK35703">
    <property type="protein sequence ID" value="KFK35703"/>
    <property type="gene ID" value="AALP_AA4G026000"/>
</dbReference>
<sequence>MEYDNYFPDTDLDLSFTSTTTDRTFTSSSARSSLARSSLTLSFNDRLSTTTTPSNTTTTLNHRRYDPHWTSINAAKTLSSDARIHLRHLKLIRLLGTGNLGRVFLCHLRDCPNSGEFALKVIDRDSLTTKKISNVEIESEILSLLDHPFLPNLYARIDASHYTCVLIDYCSKGDLHTLLRKQPNHRFSISSARFFASEILVALEYLHAIGIVYRDLKPENVLIREDGHIMLSDFDLCFKSDVTPSFKSTPASSLSPSSNRRRLRNHRRGREEMVAEFAAEPVKAYSRSCVGTHEYLAPEIVAGNGHGNGVDWWAFGVFLYEMLYGTTPFKGLNKEQTLHKIVSNDDVAFFEEEGLEEANDLIKMLLVKDSSKRLGCVKGAQDIKRHRFFDGINWPLIRNYKPPEFGKKSKSRDGYVSGLSSSLRRRKWLWLALAKLLRRRSNSKIQSNSNYYRYYVE</sequence>
<dbReference type="PROSITE" id="PS00108">
    <property type="entry name" value="PROTEIN_KINASE_ST"/>
    <property type="match status" value="1"/>
</dbReference>
<evidence type="ECO:0000256" key="8">
    <source>
        <dbReference type="ARBA" id="ARBA00047899"/>
    </source>
</evidence>
<feature type="compositionally biased region" description="Low complexity" evidence="10">
    <location>
        <begin position="246"/>
        <end position="258"/>
    </location>
</feature>
<dbReference type="SMART" id="SM00220">
    <property type="entry name" value="S_TKc"/>
    <property type="match status" value="1"/>
</dbReference>
<keyword evidence="5" id="KW-0547">Nucleotide-binding</keyword>
<dbReference type="Pfam" id="PF00069">
    <property type="entry name" value="Pkinase"/>
    <property type="match status" value="2"/>
</dbReference>
<dbReference type="InterPro" id="IPR000719">
    <property type="entry name" value="Prot_kinase_dom"/>
</dbReference>
<reference evidence="13" key="1">
    <citation type="journal article" date="2015" name="Nat. Plants">
        <title>Genome expansion of Arabis alpina linked with retrotransposition and reduced symmetric DNA methylation.</title>
        <authorList>
            <person name="Willing E.M."/>
            <person name="Rawat V."/>
            <person name="Mandakova T."/>
            <person name="Maumus F."/>
            <person name="James G.V."/>
            <person name="Nordstroem K.J."/>
            <person name="Becker C."/>
            <person name="Warthmann N."/>
            <person name="Chica C."/>
            <person name="Szarzynska B."/>
            <person name="Zytnicki M."/>
            <person name="Albani M.C."/>
            <person name="Kiefer C."/>
            <person name="Bergonzi S."/>
            <person name="Castaings L."/>
            <person name="Mateos J.L."/>
            <person name="Berns M.C."/>
            <person name="Bujdoso N."/>
            <person name="Piofczyk T."/>
            <person name="de Lorenzo L."/>
            <person name="Barrero-Sicilia C."/>
            <person name="Mateos I."/>
            <person name="Piednoel M."/>
            <person name="Hagmann J."/>
            <person name="Chen-Min-Tao R."/>
            <person name="Iglesias-Fernandez R."/>
            <person name="Schuster S.C."/>
            <person name="Alonso-Blanco C."/>
            <person name="Roudier F."/>
            <person name="Carbonero P."/>
            <person name="Paz-Ares J."/>
            <person name="Davis S.J."/>
            <person name="Pecinka A."/>
            <person name="Quesneville H."/>
            <person name="Colot V."/>
            <person name="Lysak M.A."/>
            <person name="Weigel D."/>
            <person name="Coupland G."/>
            <person name="Schneeberger K."/>
        </authorList>
    </citation>
    <scope>NUCLEOTIDE SEQUENCE [LARGE SCALE GENOMIC DNA]</scope>
    <source>
        <strain evidence="13">cv. Pajares</strain>
    </source>
</reference>
<evidence type="ECO:0000259" key="11">
    <source>
        <dbReference type="PROSITE" id="PS50011"/>
    </source>
</evidence>
<feature type="region of interest" description="Disordered" evidence="10">
    <location>
        <begin position="246"/>
        <end position="266"/>
    </location>
</feature>
<evidence type="ECO:0000256" key="2">
    <source>
        <dbReference type="ARBA" id="ARBA00012513"/>
    </source>
</evidence>
<comment type="catalytic activity">
    <reaction evidence="9">
        <text>L-seryl-[protein] + ATP = O-phospho-L-seryl-[protein] + ADP + H(+)</text>
        <dbReference type="Rhea" id="RHEA:17989"/>
        <dbReference type="Rhea" id="RHEA-COMP:9863"/>
        <dbReference type="Rhea" id="RHEA-COMP:11604"/>
        <dbReference type="ChEBI" id="CHEBI:15378"/>
        <dbReference type="ChEBI" id="CHEBI:29999"/>
        <dbReference type="ChEBI" id="CHEBI:30616"/>
        <dbReference type="ChEBI" id="CHEBI:83421"/>
        <dbReference type="ChEBI" id="CHEBI:456216"/>
        <dbReference type="EC" id="2.7.11.1"/>
    </reaction>
</comment>
<dbReference type="FunFam" id="1.10.510.10:FF:000312">
    <property type="entry name" value="Serine/threonine-protein kinase OXI1"/>
    <property type="match status" value="1"/>
</dbReference>
<evidence type="ECO:0000256" key="1">
    <source>
        <dbReference type="ARBA" id="ARBA00009903"/>
    </source>
</evidence>
<dbReference type="EMBL" id="CM002872">
    <property type="protein sequence ID" value="KFK35703.1"/>
    <property type="molecule type" value="Genomic_DNA"/>
</dbReference>
<evidence type="ECO:0000313" key="13">
    <source>
        <dbReference type="Proteomes" id="UP000029120"/>
    </source>
</evidence>
<evidence type="ECO:0000256" key="7">
    <source>
        <dbReference type="ARBA" id="ARBA00022840"/>
    </source>
</evidence>
<evidence type="ECO:0000313" key="12">
    <source>
        <dbReference type="EMBL" id="KFK35703.1"/>
    </source>
</evidence>
<dbReference type="GO" id="GO:0005524">
    <property type="term" value="F:ATP binding"/>
    <property type="evidence" value="ECO:0007669"/>
    <property type="project" value="UniProtKB-KW"/>
</dbReference>
<keyword evidence="6" id="KW-0418">Kinase</keyword>
<dbReference type="Proteomes" id="UP000029120">
    <property type="component" value="Chromosome 4"/>
</dbReference>
<dbReference type="AlphaFoldDB" id="A0A087H0Q1"/>
<evidence type="ECO:0000256" key="10">
    <source>
        <dbReference type="SAM" id="MobiDB-lite"/>
    </source>
</evidence>
<dbReference type="EC" id="2.7.11.1" evidence="2"/>
<keyword evidence="13" id="KW-1185">Reference proteome</keyword>
<evidence type="ECO:0000256" key="4">
    <source>
        <dbReference type="ARBA" id="ARBA00022679"/>
    </source>
</evidence>
<dbReference type="SUPFAM" id="SSF56112">
    <property type="entry name" value="Protein kinase-like (PK-like)"/>
    <property type="match status" value="1"/>
</dbReference>
<dbReference type="Gene3D" id="3.30.200.20">
    <property type="entry name" value="Phosphorylase Kinase, domain 1"/>
    <property type="match status" value="1"/>
</dbReference>
<dbReference type="InterPro" id="IPR011009">
    <property type="entry name" value="Kinase-like_dom_sf"/>
</dbReference>
<keyword evidence="7" id="KW-0067">ATP-binding</keyword>
<proteinExistence type="inferred from homology"/>
<dbReference type="CDD" id="cd05574">
    <property type="entry name" value="STKc_phototropin_like"/>
    <property type="match status" value="1"/>
</dbReference>
<dbReference type="GO" id="GO:0048825">
    <property type="term" value="P:cotyledon development"/>
    <property type="evidence" value="ECO:0007669"/>
    <property type="project" value="EnsemblPlants"/>
</dbReference>